<dbReference type="SUPFAM" id="SSF53067">
    <property type="entry name" value="Actin-like ATPase domain"/>
    <property type="match status" value="2"/>
</dbReference>
<keyword evidence="7" id="KW-1185">Reference proteome</keyword>
<evidence type="ECO:0000259" key="5">
    <source>
        <dbReference type="Pfam" id="PF02782"/>
    </source>
</evidence>
<dbReference type="Proteomes" id="UP001597052">
    <property type="component" value="Unassembled WGS sequence"/>
</dbReference>
<feature type="domain" description="Carbohydrate kinase FGGY N-terminal" evidence="4">
    <location>
        <begin position="1"/>
        <end position="245"/>
    </location>
</feature>
<evidence type="ECO:0000313" key="7">
    <source>
        <dbReference type="Proteomes" id="UP001597052"/>
    </source>
</evidence>
<dbReference type="PIRSF" id="PIRSF000538">
    <property type="entry name" value="GlpK"/>
    <property type="match status" value="1"/>
</dbReference>
<keyword evidence="1 3" id="KW-0808">Transferase</keyword>
<dbReference type="RefSeq" id="WP_256395693.1">
    <property type="nucleotide sequence ID" value="NZ_JANHDJ010000002.1"/>
</dbReference>
<evidence type="ECO:0000313" key="6">
    <source>
        <dbReference type="EMBL" id="MFD1641930.1"/>
    </source>
</evidence>
<dbReference type="InterPro" id="IPR018483">
    <property type="entry name" value="Carb_kinase_FGGY_CS"/>
</dbReference>
<name>A0ABD6D9C5_9EURY</name>
<proteinExistence type="inferred from homology"/>
<protein>
    <submittedName>
        <fullName evidence="6">FGGY-family carbohydrate kinase</fullName>
        <ecNumber evidence="6">2.7.1.-</ecNumber>
    </submittedName>
</protein>
<keyword evidence="2 3" id="KW-0418">Kinase</keyword>
<dbReference type="Gene3D" id="3.30.420.40">
    <property type="match status" value="2"/>
</dbReference>
<comment type="similarity">
    <text evidence="3">Belongs to the FGGY kinase family.</text>
</comment>
<dbReference type="InterPro" id="IPR050406">
    <property type="entry name" value="FGGY_Carb_Kinase"/>
</dbReference>
<dbReference type="CDD" id="cd07802">
    <property type="entry name" value="ASKHA_NBD_FGGY_EcLyxK-like"/>
    <property type="match status" value="1"/>
</dbReference>
<dbReference type="InterPro" id="IPR018485">
    <property type="entry name" value="FGGY_C"/>
</dbReference>
<dbReference type="AlphaFoldDB" id="A0ABD6D9C5"/>
<dbReference type="InterPro" id="IPR018484">
    <property type="entry name" value="FGGY_N"/>
</dbReference>
<sequence length="502" mass="56004">MFIGIDVGHTNLKAVAFDSEWNTIGKHGIEAGMVTTSEDRHEIPIGERWDLLLECLSELRSQTGDEPVEGIGLGGGGGGLYPLDENREPFMNGIPLLDERAMGIIQEWKSDGTYTAISEKTGIPVPPGAAILSLRWLKENEPERYERIEHILNLKDVMRYKLTGELALEISDATFSFTHHQTQDYDEEIFDLAGVPDAFDALPELKGSSHEIAGYTTQEVQEKTGISEGTPVVAGAHDACVNSLGVGAIDRDIVTTAGGTWSLSTKVLDEPSVELDTWCCENFLERGTWMLEIAQPTGTISSDWFVDEFFESEQQQADAEDMEVWDIIEEQIEDVETNAVFHPFLFGNPYGYMYQENASGSFTGLSATDGRLEMLRAVYEGIAFVHRWQIEQYDEAFGVDEIRFTGGAARSEFWSQLFADVLEMPITITDKEESGCFGAAMLAAIAVGEIDDLEETADYVEIAEEYRPNETDLGRKYETFRELTVLMEDAWDEHEALRTSTR</sequence>
<accession>A0ABD6D9C5</accession>
<evidence type="ECO:0000256" key="1">
    <source>
        <dbReference type="ARBA" id="ARBA00022679"/>
    </source>
</evidence>
<feature type="domain" description="Carbohydrate kinase FGGY C-terminal" evidence="5">
    <location>
        <begin position="259"/>
        <end position="446"/>
    </location>
</feature>
<dbReference type="EMBL" id="JBHUDM010000002">
    <property type="protein sequence ID" value="MFD1641930.1"/>
    <property type="molecule type" value="Genomic_DNA"/>
</dbReference>
<gene>
    <name evidence="6" type="ORF">ACFSBW_08590</name>
</gene>
<dbReference type="GO" id="GO:0016301">
    <property type="term" value="F:kinase activity"/>
    <property type="evidence" value="ECO:0007669"/>
    <property type="project" value="UniProtKB-KW"/>
</dbReference>
<organism evidence="6 7">
    <name type="scientific">Halohasta litorea</name>
    <dbReference type="NCBI Taxonomy" id="869891"/>
    <lineage>
        <taxon>Archaea</taxon>
        <taxon>Methanobacteriati</taxon>
        <taxon>Methanobacteriota</taxon>
        <taxon>Stenosarchaea group</taxon>
        <taxon>Halobacteria</taxon>
        <taxon>Halobacteriales</taxon>
        <taxon>Haloferacaceae</taxon>
        <taxon>Halohasta</taxon>
    </lineage>
</organism>
<evidence type="ECO:0000256" key="3">
    <source>
        <dbReference type="RuleBase" id="RU003733"/>
    </source>
</evidence>
<comment type="caution">
    <text evidence="6">The sequence shown here is derived from an EMBL/GenBank/DDBJ whole genome shotgun (WGS) entry which is preliminary data.</text>
</comment>
<dbReference type="PROSITE" id="PS00445">
    <property type="entry name" value="FGGY_KINASES_2"/>
    <property type="match status" value="1"/>
</dbReference>
<evidence type="ECO:0000259" key="4">
    <source>
        <dbReference type="Pfam" id="PF00370"/>
    </source>
</evidence>
<evidence type="ECO:0000256" key="2">
    <source>
        <dbReference type="ARBA" id="ARBA00022777"/>
    </source>
</evidence>
<dbReference type="InterPro" id="IPR000577">
    <property type="entry name" value="Carb_kinase_FGGY"/>
</dbReference>
<reference evidence="6 7" key="1">
    <citation type="journal article" date="2019" name="Int. J. Syst. Evol. Microbiol.">
        <title>The Global Catalogue of Microorganisms (GCM) 10K type strain sequencing project: providing services to taxonomists for standard genome sequencing and annotation.</title>
        <authorList>
            <consortium name="The Broad Institute Genomics Platform"/>
            <consortium name="The Broad Institute Genome Sequencing Center for Infectious Disease"/>
            <person name="Wu L."/>
            <person name="Ma J."/>
        </authorList>
    </citation>
    <scope>NUCLEOTIDE SEQUENCE [LARGE SCALE GENOMIC DNA]</scope>
    <source>
        <strain evidence="6 7">CGMCC 1.10593</strain>
    </source>
</reference>
<dbReference type="InterPro" id="IPR043129">
    <property type="entry name" value="ATPase_NBD"/>
</dbReference>
<dbReference type="EC" id="2.7.1.-" evidence="6"/>
<dbReference type="PANTHER" id="PTHR43095">
    <property type="entry name" value="SUGAR KINASE"/>
    <property type="match status" value="1"/>
</dbReference>
<dbReference type="Pfam" id="PF02782">
    <property type="entry name" value="FGGY_C"/>
    <property type="match status" value="1"/>
</dbReference>
<dbReference type="Pfam" id="PF00370">
    <property type="entry name" value="FGGY_N"/>
    <property type="match status" value="1"/>
</dbReference>
<dbReference type="PANTHER" id="PTHR43095:SF3">
    <property type="entry name" value="L-XYLULOSE_3-KETO-L-GULONATE KINASE"/>
    <property type="match status" value="1"/>
</dbReference>